<proteinExistence type="predicted"/>
<dbReference type="EMBL" id="BSXG01000009">
    <property type="protein sequence ID" value="GME23902.1"/>
    <property type="molecule type" value="Genomic_DNA"/>
</dbReference>
<comment type="caution">
    <text evidence="1">The sequence shown here is derived from an EMBL/GenBank/DDBJ whole genome shotgun (WGS) entry which is preliminary data.</text>
</comment>
<keyword evidence="2" id="KW-1185">Reference proteome</keyword>
<protein>
    <submittedName>
        <fullName evidence="1">Uncharacterized protein J4E79_011657</fullName>
    </submittedName>
</protein>
<name>A0ACB5RTM4_9PEZI</name>
<dbReference type="Proteomes" id="UP001165186">
    <property type="component" value="Unassembled WGS sequence"/>
</dbReference>
<gene>
    <name evidence="1" type="primary">g8634</name>
    <name evidence="1" type="ORF">NpPPO83_00008634</name>
</gene>
<evidence type="ECO:0000313" key="2">
    <source>
        <dbReference type="Proteomes" id="UP001165186"/>
    </source>
</evidence>
<sequence length="73" mass="6956">MPSSSNNEASSAGNTPMTKQAAGRIQATQARAGGDMSKGGFAARAQGAGDRNANANAGGATAKGADGGMKKGS</sequence>
<organism evidence="1 2">
    <name type="scientific">Neofusicoccum parvum</name>
    <dbReference type="NCBI Taxonomy" id="310453"/>
    <lineage>
        <taxon>Eukaryota</taxon>
        <taxon>Fungi</taxon>
        <taxon>Dikarya</taxon>
        <taxon>Ascomycota</taxon>
        <taxon>Pezizomycotina</taxon>
        <taxon>Dothideomycetes</taxon>
        <taxon>Dothideomycetes incertae sedis</taxon>
        <taxon>Botryosphaeriales</taxon>
        <taxon>Botryosphaeriaceae</taxon>
        <taxon>Neofusicoccum</taxon>
    </lineage>
</organism>
<accession>A0ACB5RTM4</accession>
<reference evidence="1" key="1">
    <citation type="submission" date="2024-09" db="EMBL/GenBank/DDBJ databases">
        <title>Draft Genome Sequences of Neofusicoccum parvum.</title>
        <authorList>
            <person name="Ashida A."/>
            <person name="Camagna M."/>
            <person name="Tanaka A."/>
            <person name="Takemoto D."/>
        </authorList>
    </citation>
    <scope>NUCLEOTIDE SEQUENCE</scope>
    <source>
        <strain evidence="1">PPO83</strain>
    </source>
</reference>
<evidence type="ECO:0000313" key="1">
    <source>
        <dbReference type="EMBL" id="GME23902.1"/>
    </source>
</evidence>